<dbReference type="Gene3D" id="2.130.10.10">
    <property type="entry name" value="YVTN repeat-like/Quinoprotein amine dehydrogenase"/>
    <property type="match status" value="1"/>
</dbReference>
<evidence type="ECO:0000256" key="1">
    <source>
        <dbReference type="ARBA" id="ARBA00004251"/>
    </source>
</evidence>
<proteinExistence type="inferred from homology"/>
<dbReference type="InterPro" id="IPR036352">
    <property type="entry name" value="Semap_dom_sf"/>
</dbReference>
<dbReference type="InterPro" id="IPR046800">
    <property type="entry name" value="Plexin_RBD"/>
</dbReference>
<keyword evidence="5 13" id="KW-0732">Signal</keyword>
<keyword evidence="7 12" id="KW-1133">Transmembrane helix</keyword>
<name>A0ABM4D2L9_HYDVU</name>
<dbReference type="PANTHER" id="PTHR22625">
    <property type="entry name" value="PLEXIN"/>
    <property type="match status" value="1"/>
</dbReference>
<dbReference type="Gene3D" id="2.60.40.10">
    <property type="entry name" value="Immunoglobulins"/>
    <property type="match status" value="4"/>
</dbReference>
<sequence length="1900" mass="214704">MAEKVFLLLSWLLSFTFSNCNVDFIELEQIEQIQNILISNGVIYVGATNKILKLDSNFITTGTIETGPFSDDVSCTQFRDADDYCTDDLGKRYYDKRSNENQFLLLIQTNDLGDMLMTCGNSLQGQCQFFNATSLAKPKLQLPPVNLVSNEIGGTFVGQVMTLGSSKVLVAARTLVKYQDNMKEIIRVVFIGNEYFLNTYKKKNKIDYSLSYDKNKVSKDIEHQYKFISIMQFGDLTYFFSVYQNNNAAPITKIIRMTISENDFGFYIEKPFQCSKNGKDYKILKSIAFVKLTIQAAKIFKSKEDEYVVFGLFKTVTSDFAVCYFHVKNIKNSIEVSLSSENSTKAFWFKQSDDPVQVYLSSENIIKGTLLYESNGVPHRTLYALPHERGITLFLSSLSSVYEFAVQENSLYKYAEVEFPINGQHIFKNVVAYEDHLYFSGSKFIARVSINNCTRRKTCLACLSGSLCGWCTLQNRCTLQNECPNNLEPLRFINETSDTCPSVINIVPDVVEITSKVKINLTVLGVPIDVNYKCSFNGLITSLERYNTVFICSSIDMETIPNLKIEDGIGTVNLAIVTEEPLKQNVKSVVDKNFTVFICASFKMCTKCITGANSCGWCVKDMKCVDKEENCPRKQEWLPHIGPGESDVKCPLIINIQNSLYSNGSNSDIYLTGQYLLKPEDGKNYQCDFKMTSEKNIRSSARWISETQIVCDSTELYYQEAVSFKTANLSVLMGESPIDVGMATVDIFKCSFGDTDCTLCKNNPKIWNCVWCESKQTCVTTDKCGFLPTEQSCPLPVISKLDPMKAPIKGFTRLSIFGKDLGSTFSDIISVNVAGVKCLLRNELYQISSKVVCELYGPVYPTDGTVTVEINSTTLHIVKWNSKFYFQEPLVFKNSPEVGPCSGETVISIEGKDLDIGNNAVVKVAGVTCSKIKRSKTVINCTSAPGCLQITKEANCEQQSNTKRKKRDVASMASVVVEIDNFKLKVPDNVKFEYKTDPLVTQIYTYKESIVLETFASGGQVLNVEGQRLNIVKQPQMTFYSESHNLTRKSDCRFVSITEQSKMICLAPNISSAFDSSANNITVMLGFLLDGVVNVKSFKYIKVFADPVFNTFPNILEIKTSTLILSGSGFRVLSKKDVNVSVGECECRVTDIGENLVCELPSEEELKEKNVGPTYPVVVYVGVKGAGLIFNVGSITFYVEPTKESSLTLYVTAASVAVALLLVVIVVLACLYRKKQKRQKEYQALYQVKMDRIESSYARECKEAFAGYMTGVSDLTNDVANLKLPPLNFHQYAMRVLYPGLIHHPILEDDKDESEEWKSAMHSFIKLMKEQDFTLTFIRTLESQSSFQMTDRCTVASLLMVTMQDDLQFATSILTMLLLDLIQKASNGKHPKLLLRRTESVAEKLLTNWLAYTLHDFLEGHVGQKLFKLFSAINIHLEKQPIDAITFEAKNSLSEDKFLRQTIEFKTIVLNIEYICEGTSKKYEGISVLTCDTISQTKEKIIKHIYKDCPYREWPNVEELSLGFASANGAVLVLQDEDTTNDISGEWKRLNTLEHYKVPDHSNLRLAPAPVTPPYEYGSGTIEVVPSVPTFELTTPKSPSIRPLKSFKRKFNISSHSIADFERSAAQLLSTSFQTSHASSPLLNVKENPQEHKLWHMVKCTEYPQEHIEDQRNSKSMNQNIATEVFLTRLLKTKETLQSFVNDLFTSIFGLENGVRTIPLAVKFLFDFLDTEANKLDIKDNEVHHIWKNNSLPLRFWINIIKNPNFCFDVKKSNTVDSCLSVIAQLFMDSCSPDEHKLGMESPSNKLLYAKEIPEYKKIVKKFYEDVRLANFNKTEFEQFLDQVSQKYGKKDSFNSLNAASELMMYAVKYKVKIVDNLEREGLERYAEYLQKIMESMPDD</sequence>
<evidence type="ECO:0000256" key="9">
    <source>
        <dbReference type="ARBA" id="ARBA00023157"/>
    </source>
</evidence>
<feature type="chain" id="PRO_5046845421" evidence="13">
    <location>
        <begin position="19"/>
        <end position="1900"/>
    </location>
</feature>
<keyword evidence="9" id="KW-1015">Disulfide bond</keyword>
<dbReference type="SUPFAM" id="SSF81296">
    <property type="entry name" value="E set domains"/>
    <property type="match status" value="2"/>
</dbReference>
<evidence type="ECO:0000256" key="12">
    <source>
        <dbReference type="SAM" id="Phobius"/>
    </source>
</evidence>
<dbReference type="Proteomes" id="UP001652625">
    <property type="component" value="Chromosome 12"/>
</dbReference>
<dbReference type="PANTHER" id="PTHR22625:SF70">
    <property type="entry name" value="PLEXIN A, ISOFORM A"/>
    <property type="match status" value="1"/>
</dbReference>
<dbReference type="SMART" id="SM00423">
    <property type="entry name" value="PSI"/>
    <property type="match status" value="3"/>
</dbReference>
<feature type="transmembrane region" description="Helical" evidence="12">
    <location>
        <begin position="1207"/>
        <end position="1232"/>
    </location>
</feature>
<dbReference type="Pfam" id="PF01833">
    <property type="entry name" value="TIG"/>
    <property type="match status" value="1"/>
</dbReference>
<keyword evidence="6" id="KW-0677">Repeat</keyword>
<dbReference type="Pfam" id="PF01437">
    <property type="entry name" value="PSI"/>
    <property type="match status" value="1"/>
</dbReference>
<evidence type="ECO:0000256" key="2">
    <source>
        <dbReference type="ARBA" id="ARBA00010297"/>
    </source>
</evidence>
<dbReference type="PROSITE" id="PS51004">
    <property type="entry name" value="SEMA"/>
    <property type="match status" value="1"/>
</dbReference>
<dbReference type="Gene3D" id="1.10.506.10">
    <property type="entry name" value="GTPase Activation - p120gap, domain 1"/>
    <property type="match status" value="2"/>
</dbReference>
<evidence type="ECO:0000313" key="16">
    <source>
        <dbReference type="RefSeq" id="XP_065668506.1"/>
    </source>
</evidence>
<feature type="domain" description="Sema" evidence="14">
    <location>
        <begin position="1"/>
        <end position="450"/>
    </location>
</feature>
<dbReference type="Pfam" id="PF18020">
    <property type="entry name" value="TIG_2"/>
    <property type="match status" value="1"/>
</dbReference>
<dbReference type="Pfam" id="PF08337">
    <property type="entry name" value="Plexin_cytopl"/>
    <property type="match status" value="1"/>
</dbReference>
<dbReference type="SMART" id="SM00429">
    <property type="entry name" value="IPT"/>
    <property type="match status" value="2"/>
</dbReference>
<protein>
    <submittedName>
        <fullName evidence="16">Plexin A3 isoform X5</fullName>
    </submittedName>
</protein>
<comment type="similarity">
    <text evidence="2">Belongs to the plexin family.</text>
</comment>
<dbReference type="InterPro" id="IPR013783">
    <property type="entry name" value="Ig-like_fold"/>
</dbReference>
<evidence type="ECO:0000256" key="3">
    <source>
        <dbReference type="ARBA" id="ARBA00022475"/>
    </source>
</evidence>
<evidence type="ECO:0000256" key="6">
    <source>
        <dbReference type="ARBA" id="ARBA00022737"/>
    </source>
</evidence>
<dbReference type="InterPro" id="IPR013548">
    <property type="entry name" value="Plexin_cytoplasmic_RasGAP_dom"/>
</dbReference>
<evidence type="ECO:0000259" key="14">
    <source>
        <dbReference type="PROSITE" id="PS51004"/>
    </source>
</evidence>
<gene>
    <name evidence="16" type="primary">LOC101237442</name>
</gene>
<evidence type="ECO:0000313" key="15">
    <source>
        <dbReference type="Proteomes" id="UP001652625"/>
    </source>
</evidence>
<dbReference type="InterPro" id="IPR016201">
    <property type="entry name" value="PSI"/>
</dbReference>
<evidence type="ECO:0000256" key="8">
    <source>
        <dbReference type="ARBA" id="ARBA00023136"/>
    </source>
</evidence>
<evidence type="ECO:0000256" key="5">
    <source>
        <dbReference type="ARBA" id="ARBA00022729"/>
    </source>
</evidence>
<dbReference type="InterPro" id="IPR008936">
    <property type="entry name" value="Rho_GTPase_activation_prot"/>
</dbReference>
<feature type="signal peptide" evidence="13">
    <location>
        <begin position="1"/>
        <end position="18"/>
    </location>
</feature>
<reference evidence="16" key="1">
    <citation type="submission" date="2025-08" db="UniProtKB">
        <authorList>
            <consortium name="RefSeq"/>
        </authorList>
    </citation>
    <scope>IDENTIFICATION</scope>
</reference>
<dbReference type="InterPro" id="IPR002909">
    <property type="entry name" value="IPT_dom"/>
</dbReference>
<evidence type="ECO:0000256" key="13">
    <source>
        <dbReference type="SAM" id="SignalP"/>
    </source>
</evidence>
<accession>A0ABM4D2L9</accession>
<evidence type="ECO:0000256" key="7">
    <source>
        <dbReference type="ARBA" id="ARBA00022989"/>
    </source>
</evidence>
<comment type="caution">
    <text evidence="11">Lacks conserved residue(s) required for the propagation of feature annotation.</text>
</comment>
<keyword evidence="4 12" id="KW-0812">Transmembrane</keyword>
<dbReference type="Pfam" id="PF20170">
    <property type="entry name" value="Plexin_RBD"/>
    <property type="match status" value="1"/>
</dbReference>
<dbReference type="InterPro" id="IPR014756">
    <property type="entry name" value="Ig_E-set"/>
</dbReference>
<keyword evidence="10" id="KW-0325">Glycoprotein</keyword>
<comment type="subcellular location">
    <subcellularLocation>
        <location evidence="1">Cell membrane</location>
        <topology evidence="1">Single-pass type I membrane protein</topology>
    </subcellularLocation>
</comment>
<organism evidence="15 16">
    <name type="scientific">Hydra vulgaris</name>
    <name type="common">Hydra</name>
    <name type="synonym">Hydra attenuata</name>
    <dbReference type="NCBI Taxonomy" id="6087"/>
    <lineage>
        <taxon>Eukaryota</taxon>
        <taxon>Metazoa</taxon>
        <taxon>Cnidaria</taxon>
        <taxon>Hydrozoa</taxon>
        <taxon>Hydroidolina</taxon>
        <taxon>Anthoathecata</taxon>
        <taxon>Aplanulata</taxon>
        <taxon>Hydridae</taxon>
        <taxon>Hydra</taxon>
    </lineage>
</organism>
<dbReference type="InterPro" id="IPR041362">
    <property type="entry name" value="TIG2_plexin"/>
</dbReference>
<dbReference type="InterPro" id="IPR001627">
    <property type="entry name" value="Semap_dom"/>
</dbReference>
<dbReference type="SMART" id="SM00630">
    <property type="entry name" value="Sema"/>
    <property type="match status" value="1"/>
</dbReference>
<dbReference type="RefSeq" id="XP_065668506.1">
    <property type="nucleotide sequence ID" value="XM_065812434.1"/>
</dbReference>
<evidence type="ECO:0000256" key="11">
    <source>
        <dbReference type="PROSITE-ProRule" id="PRU00352"/>
    </source>
</evidence>
<evidence type="ECO:0000256" key="10">
    <source>
        <dbReference type="ARBA" id="ARBA00023180"/>
    </source>
</evidence>
<dbReference type="InterPro" id="IPR002165">
    <property type="entry name" value="Plexin_repeat"/>
</dbReference>
<dbReference type="InterPro" id="IPR031148">
    <property type="entry name" value="Plexin"/>
</dbReference>
<dbReference type="SUPFAM" id="SSF101912">
    <property type="entry name" value="Sema domain"/>
    <property type="match status" value="1"/>
</dbReference>
<keyword evidence="8 12" id="KW-0472">Membrane</keyword>
<dbReference type="SUPFAM" id="SSF48350">
    <property type="entry name" value="GTPase activation domain, GAP"/>
    <property type="match status" value="1"/>
</dbReference>
<dbReference type="SUPFAM" id="SSF103575">
    <property type="entry name" value="Plexin repeat"/>
    <property type="match status" value="1"/>
</dbReference>
<evidence type="ECO:0000256" key="4">
    <source>
        <dbReference type="ARBA" id="ARBA00022692"/>
    </source>
</evidence>
<dbReference type="GeneID" id="101237442"/>
<dbReference type="InterPro" id="IPR015943">
    <property type="entry name" value="WD40/YVTN_repeat-like_dom_sf"/>
</dbReference>
<keyword evidence="3" id="KW-1003">Cell membrane</keyword>
<keyword evidence="15" id="KW-1185">Reference proteome</keyword>